<dbReference type="GO" id="GO:0005829">
    <property type="term" value="C:cytosol"/>
    <property type="evidence" value="ECO:0007669"/>
    <property type="project" value="TreeGrafter"/>
</dbReference>
<comment type="catalytic activity">
    <reaction evidence="1 9">
        <text>(2R)-2-phosphoglycerate = (2R)-3-phosphoglycerate</text>
        <dbReference type="Rhea" id="RHEA:15901"/>
        <dbReference type="ChEBI" id="CHEBI:58272"/>
        <dbReference type="ChEBI" id="CHEBI:58289"/>
        <dbReference type="EC" id="5.4.2.12"/>
    </reaction>
</comment>
<dbReference type="InterPro" id="IPR017850">
    <property type="entry name" value="Alkaline_phosphatase_core_sf"/>
</dbReference>
<evidence type="ECO:0000259" key="15">
    <source>
        <dbReference type="Pfam" id="PF06415"/>
    </source>
</evidence>
<evidence type="ECO:0000256" key="9">
    <source>
        <dbReference type="HAMAP-Rule" id="MF_01038"/>
    </source>
</evidence>
<evidence type="ECO:0000256" key="7">
    <source>
        <dbReference type="ARBA" id="ARBA00023211"/>
    </source>
</evidence>
<dbReference type="GO" id="GO:0006007">
    <property type="term" value="P:glucose catabolic process"/>
    <property type="evidence" value="ECO:0007669"/>
    <property type="project" value="InterPro"/>
</dbReference>
<dbReference type="Pfam" id="PF01676">
    <property type="entry name" value="Metalloenzyme"/>
    <property type="match status" value="1"/>
</dbReference>
<feature type="domain" description="Metalloenzyme" evidence="14">
    <location>
        <begin position="4"/>
        <end position="511"/>
    </location>
</feature>
<evidence type="ECO:0000256" key="1">
    <source>
        <dbReference type="ARBA" id="ARBA00000370"/>
    </source>
</evidence>
<feature type="binding site" evidence="9 13">
    <location>
        <position position="454"/>
    </location>
    <ligand>
        <name>Mn(2+)</name>
        <dbReference type="ChEBI" id="CHEBI:29035"/>
        <label>2</label>
    </ligand>
</feature>
<dbReference type="GO" id="GO:0004619">
    <property type="term" value="F:phosphoglycerate mutase activity"/>
    <property type="evidence" value="ECO:0007669"/>
    <property type="project" value="UniProtKB-UniRule"/>
</dbReference>
<feature type="binding site" evidence="9 13">
    <location>
        <position position="412"/>
    </location>
    <ligand>
        <name>Mn(2+)</name>
        <dbReference type="ChEBI" id="CHEBI:29035"/>
        <label>1</label>
    </ligand>
</feature>
<keyword evidence="7 9" id="KW-0464">Manganese</keyword>
<comment type="function">
    <text evidence="2 9">Catalyzes the interconversion of 2-phosphoglycerate and 3-phosphoglycerate.</text>
</comment>
<dbReference type="PIRSF" id="PIRSF001492">
    <property type="entry name" value="IPGAM"/>
    <property type="match status" value="1"/>
</dbReference>
<dbReference type="HAMAP" id="MF_01038">
    <property type="entry name" value="GpmI"/>
    <property type="match status" value="1"/>
</dbReference>
<reference evidence="16" key="1">
    <citation type="submission" date="2020-10" db="EMBL/GenBank/DDBJ databases">
        <authorList>
            <person name="Gilroy R."/>
        </authorList>
    </citation>
    <scope>NUCLEOTIDE SEQUENCE</scope>
    <source>
        <strain evidence="16">11687</strain>
    </source>
</reference>
<evidence type="ECO:0000256" key="4">
    <source>
        <dbReference type="ARBA" id="ARBA00008819"/>
    </source>
</evidence>
<protein>
    <recommendedName>
        <fullName evidence="9 10">2,3-bisphosphoglycerate-independent phosphoglycerate mutase</fullName>
        <shortName evidence="9">BPG-independent PGAM</shortName>
        <shortName evidence="9">Phosphoglyceromutase</shortName>
        <shortName evidence="9">iPGM</shortName>
        <ecNumber evidence="9 10">5.4.2.12</ecNumber>
    </recommendedName>
</protein>
<feature type="binding site" evidence="9 13">
    <location>
        <position position="61"/>
    </location>
    <ligand>
        <name>Mn(2+)</name>
        <dbReference type="ChEBI" id="CHEBI:29035"/>
        <label>2</label>
    </ligand>
</feature>
<feature type="active site" description="Phosphoserine intermediate" evidence="9 11">
    <location>
        <position position="61"/>
    </location>
</feature>
<feature type="binding site" evidence="9 13">
    <location>
        <position position="472"/>
    </location>
    <ligand>
        <name>Mn(2+)</name>
        <dbReference type="ChEBI" id="CHEBI:29035"/>
        <label>1</label>
    </ligand>
</feature>
<dbReference type="InterPro" id="IPR011258">
    <property type="entry name" value="BPG-indep_PGM_N"/>
</dbReference>
<name>A0A9D1SFX0_9FIRM</name>
<comment type="subunit">
    <text evidence="9">Monomer.</text>
</comment>
<dbReference type="InterPro" id="IPR005995">
    <property type="entry name" value="Pgm_bpd_ind"/>
</dbReference>
<dbReference type="PANTHER" id="PTHR31637:SF0">
    <property type="entry name" value="2,3-BISPHOSPHOGLYCERATE-INDEPENDENT PHOSPHOGLYCERATE MUTASE"/>
    <property type="match status" value="1"/>
</dbReference>
<dbReference type="AlphaFoldDB" id="A0A9D1SFX0"/>
<evidence type="ECO:0000256" key="6">
    <source>
        <dbReference type="ARBA" id="ARBA00023152"/>
    </source>
</evidence>
<comment type="cofactor">
    <cofactor evidence="9">
        <name>Mn(2+)</name>
        <dbReference type="ChEBI" id="CHEBI:29035"/>
    </cofactor>
    <text evidence="9">Binds 2 manganese ions per subunit.</text>
</comment>
<dbReference type="Gene3D" id="3.40.720.10">
    <property type="entry name" value="Alkaline Phosphatase, subunit A"/>
    <property type="match status" value="1"/>
</dbReference>
<dbReference type="Proteomes" id="UP000824081">
    <property type="component" value="Unassembled WGS sequence"/>
</dbReference>
<feature type="binding site" evidence="9 12">
    <location>
        <begin position="260"/>
        <end position="263"/>
    </location>
    <ligand>
        <name>substrate</name>
    </ligand>
</feature>
<comment type="caution">
    <text evidence="16">The sequence shown here is derived from an EMBL/GenBank/DDBJ whole genome shotgun (WGS) entry which is preliminary data.</text>
</comment>
<dbReference type="Pfam" id="PF06415">
    <property type="entry name" value="iPGM_N"/>
    <property type="match status" value="1"/>
</dbReference>
<dbReference type="GO" id="GO:0030145">
    <property type="term" value="F:manganese ion binding"/>
    <property type="evidence" value="ECO:0007669"/>
    <property type="project" value="UniProtKB-UniRule"/>
</dbReference>
<dbReference type="PANTHER" id="PTHR31637">
    <property type="entry name" value="2,3-BISPHOSPHOGLYCERATE-INDEPENDENT PHOSPHOGLYCERATE MUTASE"/>
    <property type="match status" value="1"/>
</dbReference>
<organism evidence="16 17">
    <name type="scientific">Candidatus Scatosoma pullistercoris</name>
    <dbReference type="NCBI Taxonomy" id="2840934"/>
    <lineage>
        <taxon>Bacteria</taxon>
        <taxon>Bacillati</taxon>
        <taxon>Bacillota</taxon>
        <taxon>Clostridia</taxon>
        <taxon>Candidatus Scatosoma</taxon>
    </lineage>
</organism>
<feature type="binding site" evidence="9 12">
    <location>
        <position position="190"/>
    </location>
    <ligand>
        <name>substrate</name>
    </ligand>
</feature>
<dbReference type="InterPro" id="IPR006124">
    <property type="entry name" value="Metalloenzyme"/>
</dbReference>
<dbReference type="EMBL" id="DVMZ01000062">
    <property type="protein sequence ID" value="HIU58909.1"/>
    <property type="molecule type" value="Genomic_DNA"/>
</dbReference>
<proteinExistence type="inferred from homology"/>
<dbReference type="GO" id="GO:0006096">
    <property type="term" value="P:glycolytic process"/>
    <property type="evidence" value="ECO:0007669"/>
    <property type="project" value="UniProtKB-UniRule"/>
</dbReference>
<feature type="binding site" evidence="9 13">
    <location>
        <position position="11"/>
    </location>
    <ligand>
        <name>Mn(2+)</name>
        <dbReference type="ChEBI" id="CHEBI:29035"/>
        <label>2</label>
    </ligand>
</feature>
<sequence length="524" mass="57320">MKTPYAIIIMDGYGINLDHRGNAVWTDGSKNVTELEKNYPSSQLGASGMSVGLPDGQMGNSEVGHLNIGAGRIVYQDLTKITKDIRDGSFFKNAELLRAMDAAKENGKKLHLFGLVSTGGVHSHIEHLFALIEMAKKEGLDNVYVHAFTDGRDVAPTSGAEFLKELQDKMNELGFGKIASVSGRYYAMDRDNNWNREEKAYDMLTLGEGEHFEGTAEAAAKASYEKGITDEFILPTNLTEKGKPVALIGKGDSIICFNFRPDRARQITRMFSQPVFPFRDAKTGATLGFERKTGFLAPTYVGFAVYDSSFENVGVAFPPDEIDNTLPQYISSLGLKQLHIAETEKYAHVTFFFNAKLEAPVEGETRIVIPSPKVATYDLQPEMSAYPVTEKVLEELDKGIYDVLILNYANCDMVGHTGVMEAATKAVHTVDECVKRVTDKILSMGGSALVTADHGNADQMIAEDGVTPFTQHTTNPVPVILVSEKYKNAKLRSGGVLADLAPTLLDVMGLPQPKEMTGKSLLVR</sequence>
<reference evidence="16" key="2">
    <citation type="journal article" date="2021" name="PeerJ">
        <title>Extensive microbial diversity within the chicken gut microbiome revealed by metagenomics and culture.</title>
        <authorList>
            <person name="Gilroy R."/>
            <person name="Ravi A."/>
            <person name="Getino M."/>
            <person name="Pursley I."/>
            <person name="Horton D.L."/>
            <person name="Alikhan N.F."/>
            <person name="Baker D."/>
            <person name="Gharbi K."/>
            <person name="Hall N."/>
            <person name="Watson M."/>
            <person name="Adriaenssens E.M."/>
            <person name="Foster-Nyarko E."/>
            <person name="Jarju S."/>
            <person name="Secka A."/>
            <person name="Antonio M."/>
            <person name="Oren A."/>
            <person name="Chaudhuri R.R."/>
            <person name="La Ragione R."/>
            <person name="Hildebrand F."/>
            <person name="Pallen M.J."/>
        </authorList>
    </citation>
    <scope>NUCLEOTIDE SEQUENCE</scope>
    <source>
        <strain evidence="16">11687</strain>
    </source>
</reference>
<keyword evidence="5 9" id="KW-0479">Metal-binding</keyword>
<evidence type="ECO:0000259" key="14">
    <source>
        <dbReference type="Pfam" id="PF01676"/>
    </source>
</evidence>
<evidence type="ECO:0000256" key="5">
    <source>
        <dbReference type="ARBA" id="ARBA00022723"/>
    </source>
</evidence>
<evidence type="ECO:0000256" key="3">
    <source>
        <dbReference type="ARBA" id="ARBA00004798"/>
    </source>
</evidence>
<dbReference type="CDD" id="cd16010">
    <property type="entry name" value="iPGM"/>
    <property type="match status" value="1"/>
</dbReference>
<dbReference type="SUPFAM" id="SSF64158">
    <property type="entry name" value="2,3-Bisphosphoglycerate-independent phosphoglycerate mutase, substrate-binding domain"/>
    <property type="match status" value="1"/>
</dbReference>
<evidence type="ECO:0000313" key="16">
    <source>
        <dbReference type="EMBL" id="HIU58909.1"/>
    </source>
</evidence>
<evidence type="ECO:0000256" key="2">
    <source>
        <dbReference type="ARBA" id="ARBA00002315"/>
    </source>
</evidence>
<dbReference type="NCBIfam" id="TIGR01307">
    <property type="entry name" value="pgm_bpd_ind"/>
    <property type="match status" value="1"/>
</dbReference>
<gene>
    <name evidence="9" type="primary">gpmI</name>
    <name evidence="16" type="ORF">IAC57_02290</name>
</gene>
<evidence type="ECO:0000256" key="10">
    <source>
        <dbReference type="NCBIfam" id="TIGR01307"/>
    </source>
</evidence>
<feature type="binding site" evidence="9 12">
    <location>
        <begin position="152"/>
        <end position="153"/>
    </location>
    <ligand>
        <name>substrate</name>
    </ligand>
</feature>
<keyword evidence="8 9" id="KW-0413">Isomerase</keyword>
<comment type="pathway">
    <text evidence="3 9">Carbohydrate degradation; glycolysis; pyruvate from D-glyceraldehyde 3-phosphate: step 3/5.</text>
</comment>
<evidence type="ECO:0000256" key="12">
    <source>
        <dbReference type="PIRSR" id="PIRSR001492-2"/>
    </source>
</evidence>
<feature type="binding site" evidence="9 12">
    <location>
        <position position="345"/>
    </location>
    <ligand>
        <name>substrate</name>
    </ligand>
</feature>
<evidence type="ECO:0000256" key="11">
    <source>
        <dbReference type="PIRSR" id="PIRSR001492-1"/>
    </source>
</evidence>
<comment type="similarity">
    <text evidence="4 9">Belongs to the BPG-independent phosphoglycerate mutase family.</text>
</comment>
<dbReference type="EC" id="5.4.2.12" evidence="9 10"/>
<evidence type="ECO:0000313" key="17">
    <source>
        <dbReference type="Proteomes" id="UP000824081"/>
    </source>
</evidence>
<feature type="binding site" evidence="9 13">
    <location>
        <position position="416"/>
    </location>
    <ligand>
        <name>Mn(2+)</name>
        <dbReference type="ChEBI" id="CHEBI:29035"/>
        <label>1</label>
    </ligand>
</feature>
<dbReference type="SUPFAM" id="SSF53649">
    <property type="entry name" value="Alkaline phosphatase-like"/>
    <property type="match status" value="1"/>
</dbReference>
<accession>A0A9D1SFX0</accession>
<feature type="binding site" evidence="9 12">
    <location>
        <position position="184"/>
    </location>
    <ligand>
        <name>substrate</name>
    </ligand>
</feature>
<keyword evidence="6 9" id="KW-0324">Glycolysis</keyword>
<evidence type="ECO:0000256" key="13">
    <source>
        <dbReference type="PIRSR" id="PIRSR001492-3"/>
    </source>
</evidence>
<evidence type="ECO:0000256" key="8">
    <source>
        <dbReference type="ARBA" id="ARBA00023235"/>
    </source>
</evidence>
<dbReference type="FunFam" id="3.40.1450.10:FF:000002">
    <property type="entry name" value="2,3-bisphosphoglycerate-independent phosphoglycerate mutase"/>
    <property type="match status" value="1"/>
</dbReference>
<feature type="domain" description="BPG-independent PGAM N-terminal" evidence="15">
    <location>
        <begin position="81"/>
        <end position="279"/>
    </location>
</feature>
<feature type="binding site" evidence="9 12">
    <location>
        <position position="122"/>
    </location>
    <ligand>
        <name>substrate</name>
    </ligand>
</feature>
<dbReference type="Gene3D" id="3.40.1450.10">
    <property type="entry name" value="BPG-independent phosphoglycerate mutase, domain B"/>
    <property type="match status" value="1"/>
</dbReference>
<dbReference type="InterPro" id="IPR036646">
    <property type="entry name" value="PGAM_B_sf"/>
</dbReference>
<feature type="binding site" evidence="9 13">
    <location>
        <position position="453"/>
    </location>
    <ligand>
        <name>Mn(2+)</name>
        <dbReference type="ChEBI" id="CHEBI:29035"/>
        <label>2</label>
    </ligand>
</feature>